<dbReference type="RefSeq" id="WP_394299579.1">
    <property type="nucleotide sequence ID" value="NZ_JBHMQT010000003.1"/>
</dbReference>
<evidence type="ECO:0000313" key="1">
    <source>
        <dbReference type="EMBL" id="MFC0861380.1"/>
    </source>
</evidence>
<organism evidence="1 2">
    <name type="scientific">Sphaerimonospora cavernae</name>
    <dbReference type="NCBI Taxonomy" id="1740611"/>
    <lineage>
        <taxon>Bacteria</taxon>
        <taxon>Bacillati</taxon>
        <taxon>Actinomycetota</taxon>
        <taxon>Actinomycetes</taxon>
        <taxon>Streptosporangiales</taxon>
        <taxon>Streptosporangiaceae</taxon>
        <taxon>Sphaerimonospora</taxon>
    </lineage>
</organism>
<keyword evidence="2" id="KW-1185">Reference proteome</keyword>
<dbReference type="EMBL" id="JBHMQT010000003">
    <property type="protein sequence ID" value="MFC0861380.1"/>
    <property type="molecule type" value="Genomic_DNA"/>
</dbReference>
<dbReference type="Proteomes" id="UP001589870">
    <property type="component" value="Unassembled WGS sequence"/>
</dbReference>
<comment type="caution">
    <text evidence="1">The sequence shown here is derived from an EMBL/GenBank/DDBJ whole genome shotgun (WGS) entry which is preliminary data.</text>
</comment>
<reference evidence="1 2" key="1">
    <citation type="submission" date="2024-09" db="EMBL/GenBank/DDBJ databases">
        <authorList>
            <person name="Sun Q."/>
            <person name="Mori K."/>
        </authorList>
    </citation>
    <scope>NUCLEOTIDE SEQUENCE [LARGE SCALE GENOMIC DNA]</scope>
    <source>
        <strain evidence="1 2">TBRC 1851</strain>
    </source>
</reference>
<evidence type="ECO:0000313" key="2">
    <source>
        <dbReference type="Proteomes" id="UP001589870"/>
    </source>
</evidence>
<name>A0ABV6TYU8_9ACTN</name>
<gene>
    <name evidence="1" type="ORF">ACFHYQ_03620</name>
</gene>
<sequence>MRGPHGARDDGMAPARHCEADRRCRGEGARDGVRPPDARRYEALGRVLAALADEAEMLEACRDLTWRRGADHCWHVEWRDGPHAAEVAALLVDRIRGPEAAVPLAGPTGPATASTASLDVTGASFVLLAVDPVGMDRLRARPGRWRLSATLAGVTADRAGGEARRGGSRRCWEELLGG</sequence>
<protein>
    <submittedName>
        <fullName evidence="1">Uncharacterized protein</fullName>
    </submittedName>
</protein>
<proteinExistence type="predicted"/>
<accession>A0ABV6TYU8</accession>